<evidence type="ECO:0000313" key="3">
    <source>
        <dbReference type="Proteomes" id="UP001221413"/>
    </source>
</evidence>
<sequence length="341" mass="37029">MPREQSVSISRIKMGCAASKQELGRRLKVGRRHDLQIGSPTNFKRSSLSYPSTLCIDCDLPSRALLDSLGNTDSSLCCSCGDADTLDFSLEVDFKPLSPITLSPITPNSSPPPLAFSPPPSLPPSPSPVAKMPALATQDGQDKDTIMGSPLQQLPPRKELPTAYNFDFGFLHPSKDDCVCLDPYVDEDADEEEDEPIQPTHKRCESFTSKTWTVDHKVVVTAKEVPACPGSASRSNSRSSSFASLRNGLRSAAAMLSRHPDPELFMEGSDGTHATATTGTSRQGMYIPKSRAWGGRHTTAFEMLNQSSPDLLSASATKSQRVSKDQVKMVRIRGSKSTNWL</sequence>
<reference evidence="2" key="1">
    <citation type="submission" date="2023-01" db="EMBL/GenBank/DDBJ databases">
        <title>The chitinases involved in constricting ring structure development in the nematode-trapping fungus Drechslerella dactyloides.</title>
        <authorList>
            <person name="Wang R."/>
            <person name="Zhang L."/>
            <person name="Tang P."/>
            <person name="Li S."/>
            <person name="Liang L."/>
        </authorList>
    </citation>
    <scope>NUCLEOTIDE SEQUENCE</scope>
    <source>
        <strain evidence="2">YMF1.00031</strain>
    </source>
</reference>
<feature type="compositionally biased region" description="Pro residues" evidence="1">
    <location>
        <begin position="109"/>
        <end position="127"/>
    </location>
</feature>
<organism evidence="2 3">
    <name type="scientific">Drechslerella dactyloides</name>
    <name type="common">Nematode-trapping fungus</name>
    <name type="synonym">Arthrobotrys dactyloides</name>
    <dbReference type="NCBI Taxonomy" id="74499"/>
    <lineage>
        <taxon>Eukaryota</taxon>
        <taxon>Fungi</taxon>
        <taxon>Dikarya</taxon>
        <taxon>Ascomycota</taxon>
        <taxon>Pezizomycotina</taxon>
        <taxon>Orbiliomycetes</taxon>
        <taxon>Orbiliales</taxon>
        <taxon>Orbiliaceae</taxon>
        <taxon>Drechslerella</taxon>
    </lineage>
</organism>
<dbReference type="EMBL" id="JAQGDS010000007">
    <property type="protein sequence ID" value="KAJ6259015.1"/>
    <property type="molecule type" value="Genomic_DNA"/>
</dbReference>
<evidence type="ECO:0000256" key="1">
    <source>
        <dbReference type="SAM" id="MobiDB-lite"/>
    </source>
</evidence>
<comment type="caution">
    <text evidence="2">The sequence shown here is derived from an EMBL/GenBank/DDBJ whole genome shotgun (WGS) entry which is preliminary data.</text>
</comment>
<dbReference type="AlphaFoldDB" id="A0AAD6NI03"/>
<evidence type="ECO:0000313" key="2">
    <source>
        <dbReference type="EMBL" id="KAJ6259015.1"/>
    </source>
</evidence>
<protein>
    <submittedName>
        <fullName evidence="2">Uncharacterized protein</fullName>
    </submittedName>
</protein>
<proteinExistence type="predicted"/>
<keyword evidence="3" id="KW-1185">Reference proteome</keyword>
<name>A0AAD6NI03_DREDA</name>
<feature type="region of interest" description="Disordered" evidence="1">
    <location>
        <begin position="103"/>
        <end position="132"/>
    </location>
</feature>
<dbReference type="Proteomes" id="UP001221413">
    <property type="component" value="Unassembled WGS sequence"/>
</dbReference>
<gene>
    <name evidence="2" type="ORF">Dda_5911</name>
</gene>
<accession>A0AAD6NI03</accession>